<feature type="domain" description="Histidine kinase" evidence="8">
    <location>
        <begin position="662"/>
        <end position="877"/>
    </location>
</feature>
<dbReference type="PROSITE" id="PS50113">
    <property type="entry name" value="PAC"/>
    <property type="match status" value="3"/>
</dbReference>
<evidence type="ECO:0000259" key="8">
    <source>
        <dbReference type="PROSITE" id="PS50109"/>
    </source>
</evidence>
<dbReference type="EC" id="2.7.13.3" evidence="2"/>
<dbReference type="InterPro" id="IPR000700">
    <property type="entry name" value="PAS-assoc_C"/>
</dbReference>
<dbReference type="PROSITE" id="PS50109">
    <property type="entry name" value="HIS_KIN"/>
    <property type="match status" value="1"/>
</dbReference>
<keyword evidence="6" id="KW-0175">Coiled coil</keyword>
<dbReference type="PROSITE" id="PS50112">
    <property type="entry name" value="PAS"/>
    <property type="match status" value="2"/>
</dbReference>
<proteinExistence type="predicted"/>
<keyword evidence="12" id="KW-1185">Reference proteome</keyword>
<feature type="compositionally biased region" description="Polar residues" evidence="7">
    <location>
        <begin position="12"/>
        <end position="27"/>
    </location>
</feature>
<evidence type="ECO:0000256" key="4">
    <source>
        <dbReference type="ARBA" id="ARBA00022679"/>
    </source>
</evidence>
<feature type="coiled-coil region" evidence="6">
    <location>
        <begin position="503"/>
        <end position="533"/>
    </location>
</feature>
<protein>
    <recommendedName>
        <fullName evidence="2">histidine kinase</fullName>
        <ecNumber evidence="2">2.7.13.3</ecNumber>
    </recommendedName>
</protein>
<dbReference type="Pfam" id="PF08447">
    <property type="entry name" value="PAS_3"/>
    <property type="match status" value="2"/>
</dbReference>
<dbReference type="InterPro" id="IPR013656">
    <property type="entry name" value="PAS_4"/>
</dbReference>
<dbReference type="NCBIfam" id="TIGR00229">
    <property type="entry name" value="sensory_box"/>
    <property type="match status" value="5"/>
</dbReference>
<evidence type="ECO:0000256" key="6">
    <source>
        <dbReference type="SAM" id="Coils"/>
    </source>
</evidence>
<sequence length="892" mass="99862">MFSPLSERDASASVNPETAPSVPRQTHGSLTHDQFYELLDASPDCVVAVDFSYRFTYANQPAIDLLGVPKLIGENIFELFPGNLVEPFHSTYRNALEKRIAGSFEAYYPAPLDYWFKVTATPVEAGILIFFHDIGDRKRAELHRDSVSRQLQEVFEVTTDAIVMLDRNYRYTFLNRRACELLHPENDLIGKSVWEEFPATADPASDHWINYRRTMEERVVTQFDTYYPEPLRLFLNVECRPSDEGIIIFFRDITERRLAERAFRDQQEMLATVQQAARVATWDMDLQTGIVTYGPGSHPVYGHPLDVLTHREAFRSIVLPAHRERVIQAVVACAQGEIATVDYQVIAADGSAIWIESRGQRIGTSGKRIGGVAIDITERKRSEEALAASEERYRILADLNPQAIWMGDPAGNITYANQGFLDYIGLTLEELGGLGWLEGFHPDDRGAVVAAWTHSVQTGEEYNIEARIFRAGDGHPRLWWLRGLPVRDEAGAILHWLGVAMDIDDIRSSAQALERKQRETERQRAELETIYQTAGIGLSLFSAEDFRFLRINDRQAEIIGLPPDQIIGRPLTELAPISPNLEDIIRTVSEGKAVRDLIVESELPAHPGEHRVFNVSYTPVYAADGSVQAITASSLDITHQKRAEAALVQSEKLAAVGRLASSISHEINNPLEAITNLLYLIALSENLPEELKIYVHMAQSELSRVSQIATQTLRFHRQAVKPTLVTPGELVDAVLNLYQGRLTNSGIKVDTRYASTTRILCFENDIRQVLNNLIANAIDAMRNGGRLIARAHDVHEPATGRAGVRITIADTGHGMPPQVLARVFEPFYTTKDLNGTGLGLWISAGIVERHQGTLRGKSSVDARHHGTVFSLFLPHNETPMEHPNELDAPRYR</sequence>
<evidence type="ECO:0000256" key="2">
    <source>
        <dbReference type="ARBA" id="ARBA00012438"/>
    </source>
</evidence>
<dbReference type="PANTHER" id="PTHR43304">
    <property type="entry name" value="PHYTOCHROME-LIKE PROTEIN CPH1"/>
    <property type="match status" value="1"/>
</dbReference>
<feature type="compositionally biased region" description="Basic and acidic residues" evidence="7">
    <location>
        <begin position="1"/>
        <end position="10"/>
    </location>
</feature>
<evidence type="ECO:0000256" key="1">
    <source>
        <dbReference type="ARBA" id="ARBA00000085"/>
    </source>
</evidence>
<feature type="domain" description="PAS" evidence="9">
    <location>
        <begin position="389"/>
        <end position="459"/>
    </location>
</feature>
<dbReference type="InterPro" id="IPR013655">
    <property type="entry name" value="PAS_fold_3"/>
</dbReference>
<dbReference type="EMBL" id="FOZL01000001">
    <property type="protein sequence ID" value="SFS05192.1"/>
    <property type="molecule type" value="Genomic_DNA"/>
</dbReference>
<dbReference type="Gene3D" id="3.30.565.10">
    <property type="entry name" value="Histidine kinase-like ATPase, C-terminal domain"/>
    <property type="match status" value="1"/>
</dbReference>
<dbReference type="Pfam" id="PF08448">
    <property type="entry name" value="PAS_4"/>
    <property type="match status" value="3"/>
</dbReference>
<dbReference type="PRINTS" id="PR00344">
    <property type="entry name" value="BCTRLSENSOR"/>
</dbReference>
<dbReference type="InterPro" id="IPR052162">
    <property type="entry name" value="Sensor_kinase/Photoreceptor"/>
</dbReference>
<dbReference type="SUPFAM" id="SSF55874">
    <property type="entry name" value="ATPase domain of HSP90 chaperone/DNA topoisomerase II/histidine kinase"/>
    <property type="match status" value="1"/>
</dbReference>
<dbReference type="Pfam" id="PF00512">
    <property type="entry name" value="HisKA"/>
    <property type="match status" value="1"/>
</dbReference>
<evidence type="ECO:0000313" key="11">
    <source>
        <dbReference type="EMBL" id="SFS05192.1"/>
    </source>
</evidence>
<dbReference type="SMART" id="SM00091">
    <property type="entry name" value="PAS"/>
    <property type="match status" value="5"/>
</dbReference>
<dbReference type="Gene3D" id="1.10.287.130">
    <property type="match status" value="1"/>
</dbReference>
<comment type="catalytic activity">
    <reaction evidence="1">
        <text>ATP + protein L-histidine = ADP + protein N-phospho-L-histidine.</text>
        <dbReference type="EC" id="2.7.13.3"/>
    </reaction>
</comment>
<dbReference type="InterPro" id="IPR005467">
    <property type="entry name" value="His_kinase_dom"/>
</dbReference>
<keyword evidence="4" id="KW-0808">Transferase</keyword>
<feature type="domain" description="PAS" evidence="9">
    <location>
        <begin position="523"/>
        <end position="569"/>
    </location>
</feature>
<feature type="domain" description="PAC" evidence="10">
    <location>
        <begin position="597"/>
        <end position="649"/>
    </location>
</feature>
<dbReference type="SUPFAM" id="SSF55785">
    <property type="entry name" value="PYP-like sensor domain (PAS domain)"/>
    <property type="match status" value="5"/>
</dbReference>
<accession>A0A1I6LPK9</accession>
<dbReference type="Pfam" id="PF02518">
    <property type="entry name" value="HATPase_c"/>
    <property type="match status" value="1"/>
</dbReference>
<keyword evidence="3" id="KW-0597">Phosphoprotein</keyword>
<evidence type="ECO:0000259" key="10">
    <source>
        <dbReference type="PROSITE" id="PS50113"/>
    </source>
</evidence>
<dbReference type="STRING" id="474950.SAMN05421771_1049"/>
<dbReference type="InterPro" id="IPR036097">
    <property type="entry name" value="HisK_dim/P_sf"/>
</dbReference>
<evidence type="ECO:0000259" key="9">
    <source>
        <dbReference type="PROSITE" id="PS50112"/>
    </source>
</evidence>
<feature type="domain" description="PAC" evidence="10">
    <location>
        <begin position="339"/>
        <end position="388"/>
    </location>
</feature>
<dbReference type="SMART" id="SM00388">
    <property type="entry name" value="HisKA"/>
    <property type="match status" value="1"/>
</dbReference>
<feature type="domain" description="PAC" evidence="10">
    <location>
        <begin position="462"/>
        <end position="515"/>
    </location>
</feature>
<dbReference type="SUPFAM" id="SSF47384">
    <property type="entry name" value="Homodimeric domain of signal transducing histidine kinase"/>
    <property type="match status" value="1"/>
</dbReference>
<dbReference type="InterPro" id="IPR003661">
    <property type="entry name" value="HisK_dim/P_dom"/>
</dbReference>
<dbReference type="InterPro" id="IPR004358">
    <property type="entry name" value="Sig_transdc_His_kin-like_C"/>
</dbReference>
<evidence type="ECO:0000256" key="7">
    <source>
        <dbReference type="SAM" id="MobiDB-lite"/>
    </source>
</evidence>
<dbReference type="InterPro" id="IPR036890">
    <property type="entry name" value="HATPase_C_sf"/>
</dbReference>
<dbReference type="InterPro" id="IPR003594">
    <property type="entry name" value="HATPase_dom"/>
</dbReference>
<reference evidence="11 12" key="1">
    <citation type="submission" date="2016-10" db="EMBL/GenBank/DDBJ databases">
        <authorList>
            <person name="de Groot N.N."/>
        </authorList>
    </citation>
    <scope>NUCLEOTIDE SEQUENCE [LARGE SCALE GENOMIC DNA]</scope>
    <source>
        <strain evidence="11 12">DSM 21001</strain>
    </source>
</reference>
<dbReference type="Proteomes" id="UP000199024">
    <property type="component" value="Unassembled WGS sequence"/>
</dbReference>
<dbReference type="CDD" id="cd00130">
    <property type="entry name" value="PAS"/>
    <property type="match status" value="4"/>
</dbReference>
<keyword evidence="5" id="KW-0418">Kinase</keyword>
<feature type="region of interest" description="Disordered" evidence="7">
    <location>
        <begin position="1"/>
        <end position="27"/>
    </location>
</feature>
<dbReference type="InterPro" id="IPR001610">
    <property type="entry name" value="PAC"/>
</dbReference>
<name>A0A1I6LPK9_9BACT</name>
<dbReference type="CDD" id="cd00082">
    <property type="entry name" value="HisKA"/>
    <property type="match status" value="1"/>
</dbReference>
<dbReference type="InterPro" id="IPR035965">
    <property type="entry name" value="PAS-like_dom_sf"/>
</dbReference>
<organism evidence="11 12">
    <name type="scientific">Granulicella pectinivorans</name>
    <dbReference type="NCBI Taxonomy" id="474950"/>
    <lineage>
        <taxon>Bacteria</taxon>
        <taxon>Pseudomonadati</taxon>
        <taxon>Acidobacteriota</taxon>
        <taxon>Terriglobia</taxon>
        <taxon>Terriglobales</taxon>
        <taxon>Acidobacteriaceae</taxon>
        <taxon>Granulicella</taxon>
    </lineage>
</organism>
<dbReference type="AlphaFoldDB" id="A0A1I6LPK9"/>
<dbReference type="Gene3D" id="3.30.450.20">
    <property type="entry name" value="PAS domain"/>
    <property type="match status" value="5"/>
</dbReference>
<gene>
    <name evidence="11" type="ORF">SAMN05421771_1049</name>
</gene>
<dbReference type="FunFam" id="3.30.450.20:FF:000099">
    <property type="entry name" value="Sensory box sensor histidine kinase"/>
    <property type="match status" value="1"/>
</dbReference>
<dbReference type="PANTHER" id="PTHR43304:SF1">
    <property type="entry name" value="PAC DOMAIN-CONTAINING PROTEIN"/>
    <property type="match status" value="1"/>
</dbReference>
<dbReference type="GO" id="GO:0000155">
    <property type="term" value="F:phosphorelay sensor kinase activity"/>
    <property type="evidence" value="ECO:0007669"/>
    <property type="project" value="InterPro"/>
</dbReference>
<evidence type="ECO:0000256" key="5">
    <source>
        <dbReference type="ARBA" id="ARBA00022777"/>
    </source>
</evidence>
<evidence type="ECO:0000313" key="12">
    <source>
        <dbReference type="Proteomes" id="UP000199024"/>
    </source>
</evidence>
<dbReference type="SMART" id="SM00387">
    <property type="entry name" value="HATPase_c"/>
    <property type="match status" value="1"/>
</dbReference>
<dbReference type="SMART" id="SM00086">
    <property type="entry name" value="PAC"/>
    <property type="match status" value="3"/>
</dbReference>
<dbReference type="InterPro" id="IPR000014">
    <property type="entry name" value="PAS"/>
</dbReference>
<evidence type="ECO:0000256" key="3">
    <source>
        <dbReference type="ARBA" id="ARBA00022553"/>
    </source>
</evidence>